<keyword evidence="3" id="KW-1185">Reference proteome</keyword>
<evidence type="ECO:0000256" key="1">
    <source>
        <dbReference type="SAM" id="Phobius"/>
    </source>
</evidence>
<accession>A0A024Q8L3</accession>
<keyword evidence="1" id="KW-0812">Transmembrane</keyword>
<name>A0A024Q8L3_9BACI</name>
<reference evidence="2 3" key="1">
    <citation type="submission" date="2014-03" db="EMBL/GenBank/DDBJ databases">
        <authorList>
            <person name="Urmite Genomes U."/>
        </authorList>
    </citation>
    <scope>NUCLEOTIDE SEQUENCE [LARGE SCALE GENOMIC DNA]</scope>
    <source>
        <strain evidence="2 3">Vm-5</strain>
    </source>
</reference>
<dbReference type="EMBL" id="CCDP010000001">
    <property type="protein sequence ID" value="CDQ38839.1"/>
    <property type="molecule type" value="Genomic_DNA"/>
</dbReference>
<comment type="caution">
    <text evidence="2">The sequence shown here is derived from an EMBL/GenBank/DDBJ whole genome shotgun (WGS) entry which is preliminary data.</text>
</comment>
<dbReference type="eggNOG" id="COG3263">
    <property type="taxonomic scope" value="Bacteria"/>
</dbReference>
<keyword evidence="1" id="KW-0472">Membrane</keyword>
<evidence type="ECO:0000313" key="2">
    <source>
        <dbReference type="EMBL" id="CDQ38839.1"/>
    </source>
</evidence>
<dbReference type="Proteomes" id="UP000028875">
    <property type="component" value="Unassembled WGS sequence"/>
</dbReference>
<evidence type="ECO:0000313" key="3">
    <source>
        <dbReference type="Proteomes" id="UP000028875"/>
    </source>
</evidence>
<keyword evidence="1" id="KW-1133">Transmembrane helix</keyword>
<gene>
    <name evidence="2" type="ORF">BN990_01114</name>
</gene>
<proteinExistence type="predicted"/>
<feature type="transmembrane region" description="Helical" evidence="1">
    <location>
        <begin position="12"/>
        <end position="34"/>
    </location>
</feature>
<reference evidence="3" key="2">
    <citation type="submission" date="2014-05" db="EMBL/GenBank/DDBJ databases">
        <title>Draft genome sequence of Virgibacillus massiliensis Vm-5.</title>
        <authorList>
            <person name="Khelaifia S."/>
            <person name="Croce O."/>
            <person name="Lagier J.C."/>
            <person name="Raoult D."/>
        </authorList>
    </citation>
    <scope>NUCLEOTIDE SEQUENCE [LARGE SCALE GENOMIC DNA]</scope>
    <source>
        <strain evidence="3">Vm-5</strain>
    </source>
</reference>
<organism evidence="2 3">
    <name type="scientific">Virgibacillus massiliensis</name>
    <dbReference type="NCBI Taxonomy" id="1462526"/>
    <lineage>
        <taxon>Bacteria</taxon>
        <taxon>Bacillati</taxon>
        <taxon>Bacillota</taxon>
        <taxon>Bacilli</taxon>
        <taxon>Bacillales</taxon>
        <taxon>Bacillaceae</taxon>
        <taxon>Virgibacillus</taxon>
    </lineage>
</organism>
<protein>
    <submittedName>
        <fullName evidence="2">Potassium/proton antiporter</fullName>
    </submittedName>
</protein>
<sequence>MLADLQHSQLYFNIIFFIVLTSTVIQGTTIPLFAKKLGLSQPVGTNPLHTLDLLSVGKKELSIIEYQVGEQNKINGQVIATISSCSKYYYHSKRR</sequence>
<dbReference type="AlphaFoldDB" id="A0A024Q8L3"/>
<dbReference type="STRING" id="1462526.BN990_01114"/>